<name>A0ABU1K825_9FLAO</name>
<dbReference type="RefSeq" id="WP_309729467.1">
    <property type="nucleotide sequence ID" value="NZ_JAVDQA010000008.1"/>
</dbReference>
<dbReference type="EMBL" id="JAVDQA010000008">
    <property type="protein sequence ID" value="MDR6301764.1"/>
    <property type="molecule type" value="Genomic_DNA"/>
</dbReference>
<dbReference type="InterPro" id="IPR014942">
    <property type="entry name" value="AbiEii"/>
</dbReference>
<dbReference type="Proteomes" id="UP001257659">
    <property type="component" value="Unassembled WGS sequence"/>
</dbReference>
<reference evidence="1 2" key="1">
    <citation type="submission" date="2023-07" db="EMBL/GenBank/DDBJ databases">
        <title>Genomic Encyclopedia of Type Strains, Phase IV (KMG-IV): sequencing the most valuable type-strain genomes for metagenomic binning, comparative biology and taxonomic classification.</title>
        <authorList>
            <person name="Goeker M."/>
        </authorList>
    </citation>
    <scope>NUCLEOTIDE SEQUENCE [LARGE SCALE GENOMIC DNA]</scope>
    <source>
        <strain evidence="1 2">DSM 102814</strain>
    </source>
</reference>
<keyword evidence="2" id="KW-1185">Reference proteome</keyword>
<dbReference type="Pfam" id="PF08843">
    <property type="entry name" value="AbiEii"/>
    <property type="match status" value="1"/>
</dbReference>
<evidence type="ECO:0000313" key="2">
    <source>
        <dbReference type="Proteomes" id="UP001257659"/>
    </source>
</evidence>
<accession>A0ABU1K825</accession>
<evidence type="ECO:0000313" key="1">
    <source>
        <dbReference type="EMBL" id="MDR6301764.1"/>
    </source>
</evidence>
<organism evidence="1 2">
    <name type="scientific">Mesonia maritima</name>
    <dbReference type="NCBI Taxonomy" id="1793873"/>
    <lineage>
        <taxon>Bacteria</taxon>
        <taxon>Pseudomonadati</taxon>
        <taxon>Bacteroidota</taxon>
        <taxon>Flavobacteriia</taxon>
        <taxon>Flavobacteriales</taxon>
        <taxon>Flavobacteriaceae</taxon>
        <taxon>Mesonia</taxon>
    </lineage>
</organism>
<comment type="caution">
    <text evidence="1">The sequence shown here is derived from an EMBL/GenBank/DDBJ whole genome shotgun (WGS) entry which is preliminary data.</text>
</comment>
<proteinExistence type="predicted"/>
<sequence length="279" mass="32490">MSTSNQTYKHLAIPYFKEIFDAIDEVMIKLNVPYYLIGANAVALELLKEGIKPNRGTKDIDFAIMIASINEYETVVDELANYGFNKVEAPWTLYNKKFNVVIDLLPFGEIEESFTINFDKRHTYLHMLGFKEILQNPEMVQIEEKSVQIPSLPGMVILKLIAWSDRPEERDSDLYDILRIIEYYFDLNFDEIVEHHNDTFPEDDDFDQLKIAARVLGRKARQFLNVSKEISDRILKTLNDNVVDPKNSPIAKQWASKKEWELEYAVQILEEFKLGLVES</sequence>
<gene>
    <name evidence="1" type="ORF">GGR31_002436</name>
</gene>
<protein>
    <submittedName>
        <fullName evidence="1">Nucleotidyltransferase</fullName>
    </submittedName>
</protein>